<keyword evidence="3" id="KW-1185">Reference proteome</keyword>
<evidence type="ECO:0000313" key="3">
    <source>
        <dbReference type="Proteomes" id="UP000502641"/>
    </source>
</evidence>
<dbReference type="InterPro" id="IPR036388">
    <property type="entry name" value="WH-like_DNA-bd_sf"/>
</dbReference>
<dbReference type="InterPro" id="IPR036390">
    <property type="entry name" value="WH_DNA-bd_sf"/>
</dbReference>
<dbReference type="KEGG" id="sarg:HKX69_35020"/>
<proteinExistence type="predicted"/>
<dbReference type="EMBL" id="CP053189">
    <property type="protein sequence ID" value="QJS14041.1"/>
    <property type="molecule type" value="Genomic_DNA"/>
</dbReference>
<accession>A0A6M4PSS5</accession>
<sequence>MEQGSAGDSYLGKVESQLRKGVLEYCVLALMRDEPRYGVELVQSLEASGALAAGQGTIYPLLSRLRRANLVTTTWKESTSGPPRRYYRLTDAGLAALSDFARIWPSFRDAVDGFLAPQPPPPIEPEQRSP</sequence>
<evidence type="ECO:0000259" key="1">
    <source>
        <dbReference type="Pfam" id="PF03551"/>
    </source>
</evidence>
<dbReference type="RefSeq" id="WP_171159434.1">
    <property type="nucleotide sequence ID" value="NZ_CP053189.1"/>
</dbReference>
<name>A0A6M4PSS5_9ACTN</name>
<reference evidence="2 3" key="1">
    <citation type="submission" date="2020-05" db="EMBL/GenBank/DDBJ databases">
        <authorList>
            <person name="Li K."/>
        </authorList>
    </citation>
    <scope>NUCLEOTIDE SEQUENCE [LARGE SCALE GENOMIC DNA]</scope>
    <source>
        <strain evidence="3">jing01</strain>
    </source>
</reference>
<dbReference type="PANTHER" id="PTHR33169">
    <property type="entry name" value="PADR-FAMILY TRANSCRIPTIONAL REGULATOR"/>
    <property type="match status" value="1"/>
</dbReference>
<dbReference type="InterPro" id="IPR052509">
    <property type="entry name" value="Metal_resp_DNA-bind_regulator"/>
</dbReference>
<dbReference type="Pfam" id="PF03551">
    <property type="entry name" value="PadR"/>
    <property type="match status" value="1"/>
</dbReference>
<dbReference type="PANTHER" id="PTHR33169:SF14">
    <property type="entry name" value="TRANSCRIPTIONAL REGULATOR RV3488"/>
    <property type="match status" value="1"/>
</dbReference>
<dbReference type="SUPFAM" id="SSF46785">
    <property type="entry name" value="Winged helix' DNA-binding domain"/>
    <property type="match status" value="1"/>
</dbReference>
<organism evidence="2 3">
    <name type="scientific">Streptomyces argyrophylli</name>
    <dbReference type="NCBI Taxonomy" id="2726118"/>
    <lineage>
        <taxon>Bacteria</taxon>
        <taxon>Bacillati</taxon>
        <taxon>Actinomycetota</taxon>
        <taxon>Actinomycetes</taxon>
        <taxon>Kitasatosporales</taxon>
        <taxon>Streptomycetaceae</taxon>
        <taxon>Streptomyces</taxon>
    </lineage>
</organism>
<feature type="domain" description="Transcription regulator PadR N-terminal" evidence="1">
    <location>
        <begin position="27"/>
        <end position="98"/>
    </location>
</feature>
<gene>
    <name evidence="2" type="ORF">HKX69_35020</name>
</gene>
<dbReference type="InterPro" id="IPR005149">
    <property type="entry name" value="Tscrpt_reg_PadR_N"/>
</dbReference>
<dbReference type="Proteomes" id="UP000502641">
    <property type="component" value="Chromosome"/>
</dbReference>
<protein>
    <submittedName>
        <fullName evidence="2">PadR family transcriptional regulator</fullName>
    </submittedName>
</protein>
<evidence type="ECO:0000313" key="2">
    <source>
        <dbReference type="EMBL" id="QJS14041.1"/>
    </source>
</evidence>
<dbReference type="Gene3D" id="1.10.10.10">
    <property type="entry name" value="Winged helix-like DNA-binding domain superfamily/Winged helix DNA-binding domain"/>
    <property type="match status" value="1"/>
</dbReference>
<dbReference type="AlphaFoldDB" id="A0A6M4PSS5"/>